<dbReference type="AlphaFoldDB" id="A0AAW0CK86"/>
<feature type="region of interest" description="Disordered" evidence="7">
    <location>
        <begin position="1"/>
        <end position="20"/>
    </location>
</feature>
<dbReference type="CDD" id="cd00067">
    <property type="entry name" value="GAL4"/>
    <property type="match status" value="1"/>
</dbReference>
<feature type="compositionally biased region" description="Pro residues" evidence="7">
    <location>
        <begin position="151"/>
        <end position="168"/>
    </location>
</feature>
<dbReference type="GO" id="GO:0000981">
    <property type="term" value="F:DNA-binding transcription factor activity, RNA polymerase II-specific"/>
    <property type="evidence" value="ECO:0007669"/>
    <property type="project" value="InterPro"/>
</dbReference>
<comment type="caution">
    <text evidence="9">The sequence shown here is derived from an EMBL/GenBank/DDBJ whole genome shotgun (WGS) entry which is preliminary data.</text>
</comment>
<dbReference type="PANTHER" id="PTHR31845">
    <property type="entry name" value="FINGER DOMAIN PROTEIN, PUTATIVE-RELATED"/>
    <property type="match status" value="1"/>
</dbReference>
<evidence type="ECO:0000256" key="1">
    <source>
        <dbReference type="ARBA" id="ARBA00004123"/>
    </source>
</evidence>
<evidence type="ECO:0000313" key="9">
    <source>
        <dbReference type="EMBL" id="KAK7038238.1"/>
    </source>
</evidence>
<dbReference type="CDD" id="cd12148">
    <property type="entry name" value="fungal_TF_MHR"/>
    <property type="match status" value="1"/>
</dbReference>
<keyword evidence="6" id="KW-0175">Coiled coil</keyword>
<feature type="region of interest" description="Disordered" evidence="7">
    <location>
        <begin position="144"/>
        <end position="174"/>
    </location>
</feature>
<accession>A0AAW0CK86</accession>
<dbReference type="SMART" id="SM00066">
    <property type="entry name" value="GAL4"/>
    <property type="match status" value="1"/>
</dbReference>
<dbReference type="PANTHER" id="PTHR31845:SF17">
    <property type="entry name" value="ZN(II)2CYS6 TRANSCRIPTION FACTOR (EUROFUNG)"/>
    <property type="match status" value="1"/>
</dbReference>
<gene>
    <name evidence="9" type="ORF">R3P38DRAFT_540715</name>
</gene>
<keyword evidence="4" id="KW-0804">Transcription</keyword>
<reference evidence="9 10" key="1">
    <citation type="journal article" date="2024" name="J Genomics">
        <title>Draft genome sequencing and assembly of Favolaschia claudopus CIRM-BRFM 2984 isolated from oak limbs.</title>
        <authorList>
            <person name="Navarro D."/>
            <person name="Drula E."/>
            <person name="Chaduli D."/>
            <person name="Cazenave R."/>
            <person name="Ahrendt S."/>
            <person name="Wang J."/>
            <person name="Lipzen A."/>
            <person name="Daum C."/>
            <person name="Barry K."/>
            <person name="Grigoriev I.V."/>
            <person name="Favel A."/>
            <person name="Rosso M.N."/>
            <person name="Martin F."/>
        </authorList>
    </citation>
    <scope>NUCLEOTIDE SEQUENCE [LARGE SCALE GENOMIC DNA]</scope>
    <source>
        <strain evidence="9 10">CIRM-BRFM 2984</strain>
    </source>
</reference>
<evidence type="ECO:0000313" key="10">
    <source>
        <dbReference type="Proteomes" id="UP001362999"/>
    </source>
</evidence>
<comment type="subcellular location">
    <subcellularLocation>
        <location evidence="1">Nucleus</location>
    </subcellularLocation>
</comment>
<evidence type="ECO:0000256" key="7">
    <source>
        <dbReference type="SAM" id="MobiDB-lite"/>
    </source>
</evidence>
<organism evidence="9 10">
    <name type="scientific">Favolaschia claudopus</name>
    <dbReference type="NCBI Taxonomy" id="2862362"/>
    <lineage>
        <taxon>Eukaryota</taxon>
        <taxon>Fungi</taxon>
        <taxon>Dikarya</taxon>
        <taxon>Basidiomycota</taxon>
        <taxon>Agaricomycotina</taxon>
        <taxon>Agaricomycetes</taxon>
        <taxon>Agaricomycetidae</taxon>
        <taxon>Agaricales</taxon>
        <taxon>Marasmiineae</taxon>
        <taxon>Mycenaceae</taxon>
        <taxon>Favolaschia</taxon>
    </lineage>
</organism>
<feature type="region of interest" description="Disordered" evidence="7">
    <location>
        <begin position="77"/>
        <end position="117"/>
    </location>
</feature>
<evidence type="ECO:0000256" key="3">
    <source>
        <dbReference type="ARBA" id="ARBA00023125"/>
    </source>
</evidence>
<keyword evidence="10" id="KW-1185">Reference proteome</keyword>
<dbReference type="GO" id="GO:0000976">
    <property type="term" value="F:transcription cis-regulatory region binding"/>
    <property type="evidence" value="ECO:0007669"/>
    <property type="project" value="TreeGrafter"/>
</dbReference>
<dbReference type="SUPFAM" id="SSF57701">
    <property type="entry name" value="Zn2/Cys6 DNA-binding domain"/>
    <property type="match status" value="1"/>
</dbReference>
<evidence type="ECO:0000256" key="2">
    <source>
        <dbReference type="ARBA" id="ARBA00023015"/>
    </source>
</evidence>
<dbReference type="InterPro" id="IPR001138">
    <property type="entry name" value="Zn2Cys6_DnaBD"/>
</dbReference>
<keyword evidence="2" id="KW-0805">Transcription regulation</keyword>
<keyword evidence="3" id="KW-0238">DNA-binding</keyword>
<evidence type="ECO:0000256" key="4">
    <source>
        <dbReference type="ARBA" id="ARBA00023163"/>
    </source>
</evidence>
<protein>
    <recommendedName>
        <fullName evidence="8">Zn(2)-C6 fungal-type domain-containing protein</fullName>
    </recommendedName>
</protein>
<feature type="compositionally biased region" description="Low complexity" evidence="7">
    <location>
        <begin position="103"/>
        <end position="117"/>
    </location>
</feature>
<dbReference type="GO" id="GO:0008270">
    <property type="term" value="F:zinc ion binding"/>
    <property type="evidence" value="ECO:0007669"/>
    <property type="project" value="InterPro"/>
</dbReference>
<dbReference type="EMBL" id="JAWWNJ010000017">
    <property type="protein sequence ID" value="KAK7038238.1"/>
    <property type="molecule type" value="Genomic_DNA"/>
</dbReference>
<dbReference type="InterPro" id="IPR051089">
    <property type="entry name" value="prtT"/>
</dbReference>
<evidence type="ECO:0000256" key="6">
    <source>
        <dbReference type="SAM" id="Coils"/>
    </source>
</evidence>
<feature type="coiled-coil region" evidence="6">
    <location>
        <begin position="354"/>
        <end position="381"/>
    </location>
</feature>
<feature type="compositionally biased region" description="Low complexity" evidence="7">
    <location>
        <begin position="77"/>
        <end position="93"/>
    </location>
</feature>
<name>A0AAW0CK86_9AGAR</name>
<dbReference type="PROSITE" id="PS50048">
    <property type="entry name" value="ZN2_CY6_FUNGAL_2"/>
    <property type="match status" value="1"/>
</dbReference>
<sequence length="759" mass="82451">MKRAAPTSSERHTKRTKASQACTLCRRQKSRCEILDRAAPGVQFTVRCHRCKVLGLECSFETSDLIHFNNNNDATLQSTSASPGASASSPAQSLGHSQSASTPSSDHPSPINSSSYAAAAPGARFGADQLGGLSTLASVASSRSVETPLGPLHPPPHPSPSSSSPPVPLAAVSGASQYGMSPQDLIPTATTPVWGTILRVDWTATPMLAMQELIRCPTRPQQDPTTSTMGVSLPNGTRLLDVLSEPEIRSLVEIFETRYTPWLAARPGPLESTGSLLDIVRCTIASRHLEPSTRSTITPQLQKLTEEVFLREIFNPQPTLDSVRALLILSVWTPICGTGAEARDGRLLIASAVSMAMNLQLQDASKRVVRLREEKGELSVETEAELQESLEKWRMWMYLSLSESILCIGTGRKEVSQISQQDRDMINISSLPPFTIPGIRDHRLGIIAKFIEVAQTALRLRLKSLDGLETFFDEINTSIRSMEGLTRVFAPLPIITKCDAFYSQMLALQHNAYKLLMIHHALRETRTTYEREAPGTLWYAENVRGHCLSLFWGHTALTSAETVLSSFLAVPDSDLSLLTTAPDNMYVMIGFAATWIFVTNYTFHQLGDTQVGGASEVLQRMCIERLGRIAGVGGLGAPDCVAGRCGVVLGALMTAWERRRPGEGEREGVKDRCSVLDMSYAHFPVPTLVVECSDGAAACGGGSESGSGGVKVTGTRQPETWQTFGGSTDLFMDDAFWSLFLENMNSDTSTMFTNVNPVL</sequence>
<dbReference type="Gene3D" id="4.10.240.10">
    <property type="entry name" value="Zn(2)-C6 fungal-type DNA-binding domain"/>
    <property type="match status" value="1"/>
</dbReference>
<evidence type="ECO:0000259" key="8">
    <source>
        <dbReference type="PROSITE" id="PS50048"/>
    </source>
</evidence>
<keyword evidence="5" id="KW-0539">Nucleus</keyword>
<dbReference type="InterPro" id="IPR036864">
    <property type="entry name" value="Zn2-C6_fun-type_DNA-bd_sf"/>
</dbReference>
<proteinExistence type="predicted"/>
<dbReference type="Proteomes" id="UP001362999">
    <property type="component" value="Unassembled WGS sequence"/>
</dbReference>
<dbReference type="GO" id="GO:0005634">
    <property type="term" value="C:nucleus"/>
    <property type="evidence" value="ECO:0007669"/>
    <property type="project" value="UniProtKB-SubCell"/>
</dbReference>
<feature type="domain" description="Zn(2)-C6 fungal-type" evidence="8">
    <location>
        <begin position="21"/>
        <end position="60"/>
    </location>
</feature>
<evidence type="ECO:0000256" key="5">
    <source>
        <dbReference type="ARBA" id="ARBA00023242"/>
    </source>
</evidence>